<reference evidence="2" key="2">
    <citation type="submission" date="2023-05" db="EMBL/GenBank/DDBJ databases">
        <authorList>
            <consortium name="Lawrence Berkeley National Laboratory"/>
            <person name="Steindorff A."/>
            <person name="Hensen N."/>
            <person name="Bonometti L."/>
            <person name="Westerberg I."/>
            <person name="Brannstrom I.O."/>
            <person name="Guillou S."/>
            <person name="Cros-Aarteil S."/>
            <person name="Calhoun S."/>
            <person name="Haridas S."/>
            <person name="Kuo A."/>
            <person name="Mondo S."/>
            <person name="Pangilinan J."/>
            <person name="Riley R."/>
            <person name="Labutti K."/>
            <person name="Andreopoulos B."/>
            <person name="Lipzen A."/>
            <person name="Chen C."/>
            <person name="Yanf M."/>
            <person name="Daum C."/>
            <person name="Ng V."/>
            <person name="Clum A."/>
            <person name="Ohm R."/>
            <person name="Martin F."/>
            <person name="Silar P."/>
            <person name="Natvig D."/>
            <person name="Lalanne C."/>
            <person name="Gautier V."/>
            <person name="Ament-Velasquez S.L."/>
            <person name="Kruys A."/>
            <person name="Hutchinson M.I."/>
            <person name="Powell A.J."/>
            <person name="Barry K."/>
            <person name="Miller A.N."/>
            <person name="Grigoriev I.V."/>
            <person name="Debuchy R."/>
            <person name="Gladieux P."/>
            <person name="Thoren M.H."/>
            <person name="Johannesson H."/>
        </authorList>
    </citation>
    <scope>NUCLEOTIDE SEQUENCE</scope>
    <source>
        <strain evidence="2">CBS 141.50</strain>
    </source>
</reference>
<reference evidence="2" key="1">
    <citation type="journal article" date="2023" name="Mol. Phylogenet. Evol.">
        <title>Genome-scale phylogeny and comparative genomics of the fungal order Sordariales.</title>
        <authorList>
            <person name="Hensen N."/>
            <person name="Bonometti L."/>
            <person name="Westerberg I."/>
            <person name="Brannstrom I.O."/>
            <person name="Guillou S."/>
            <person name="Cros-Aarteil S."/>
            <person name="Calhoun S."/>
            <person name="Haridas S."/>
            <person name="Kuo A."/>
            <person name="Mondo S."/>
            <person name="Pangilinan J."/>
            <person name="Riley R."/>
            <person name="LaButti K."/>
            <person name="Andreopoulos B."/>
            <person name="Lipzen A."/>
            <person name="Chen C."/>
            <person name="Yan M."/>
            <person name="Daum C."/>
            <person name="Ng V."/>
            <person name="Clum A."/>
            <person name="Steindorff A."/>
            <person name="Ohm R.A."/>
            <person name="Martin F."/>
            <person name="Silar P."/>
            <person name="Natvig D.O."/>
            <person name="Lalanne C."/>
            <person name="Gautier V."/>
            <person name="Ament-Velasquez S.L."/>
            <person name="Kruys A."/>
            <person name="Hutchinson M.I."/>
            <person name="Powell A.J."/>
            <person name="Barry K."/>
            <person name="Miller A.N."/>
            <person name="Grigoriev I.V."/>
            <person name="Debuchy R."/>
            <person name="Gladieux P."/>
            <person name="Hiltunen Thoren M."/>
            <person name="Johannesson H."/>
        </authorList>
    </citation>
    <scope>NUCLEOTIDE SEQUENCE</scope>
    <source>
        <strain evidence="2">CBS 141.50</strain>
    </source>
</reference>
<evidence type="ECO:0008006" key="4">
    <source>
        <dbReference type="Google" id="ProtNLM"/>
    </source>
</evidence>
<feature type="region of interest" description="Disordered" evidence="1">
    <location>
        <begin position="132"/>
        <end position="154"/>
    </location>
</feature>
<dbReference type="RefSeq" id="XP_062634135.1">
    <property type="nucleotide sequence ID" value="XM_062781861.1"/>
</dbReference>
<organism evidence="2 3">
    <name type="scientific">Dichotomopilus funicola</name>
    <dbReference type="NCBI Taxonomy" id="1934379"/>
    <lineage>
        <taxon>Eukaryota</taxon>
        <taxon>Fungi</taxon>
        <taxon>Dikarya</taxon>
        <taxon>Ascomycota</taxon>
        <taxon>Pezizomycotina</taxon>
        <taxon>Sordariomycetes</taxon>
        <taxon>Sordariomycetidae</taxon>
        <taxon>Sordariales</taxon>
        <taxon>Chaetomiaceae</taxon>
        <taxon>Dichotomopilus</taxon>
    </lineage>
</organism>
<dbReference type="AlphaFoldDB" id="A0AAN6UXG7"/>
<evidence type="ECO:0000313" key="2">
    <source>
        <dbReference type="EMBL" id="KAK4140764.1"/>
    </source>
</evidence>
<feature type="compositionally biased region" description="Gly residues" evidence="1">
    <location>
        <begin position="357"/>
        <end position="366"/>
    </location>
</feature>
<feature type="region of interest" description="Disordered" evidence="1">
    <location>
        <begin position="357"/>
        <end position="380"/>
    </location>
</feature>
<proteinExistence type="predicted"/>
<keyword evidence="3" id="KW-1185">Reference proteome</keyword>
<evidence type="ECO:0000256" key="1">
    <source>
        <dbReference type="SAM" id="MobiDB-lite"/>
    </source>
</evidence>
<dbReference type="EMBL" id="MU853624">
    <property type="protein sequence ID" value="KAK4140764.1"/>
    <property type="molecule type" value="Genomic_DNA"/>
</dbReference>
<comment type="caution">
    <text evidence="2">The sequence shown here is derived from an EMBL/GenBank/DDBJ whole genome shotgun (WGS) entry which is preliminary data.</text>
</comment>
<accession>A0AAN6UXG7</accession>
<sequence>MSDANKGLKPSPASESYVCYAKDDVLLILSTGDLDLNELDVPESTVLVYAETVIISKDILAPGKTLGIFCWELKVSGPAPCTINVSGRNAIDMSASPSGDGKAGDPGSKGGNVWLYVENTDISSIGLKIKADGGKGARGGDTLDRDATGGNGGNGGDAGTISIAYGDPAANLLASLRGLRDQSWVRRMAVVHGAFLPGCDAFPPGRIDPARLDALKDTVTLHQTYAASVQQLAWLLPTTKPHFNNSDEWQAVEACLDAIRSLLGSGDFPEVLDASHVSSVDSLTASIVQWVAPAGEGSDGRKSEILGQIRLLTQIVARTSGDSTFATKLQGITDDLRAATIRLEVLTTRDMPSALGGSYGAGGVGKSTGKPGQEGKDGSRTSLVLAPERDAAYLSLSQACVFPEHAQMILNEADKLFFLNTPESRPKAAALYTRLVNRLSFVPKLGETAQAKAYDRLETEQKLTVAALSQLEFVLSQARTRQARILAGQDIFGHDPSWVPRLSTEVYAQRADKLLVALKEVEDMTADYQKAVKKDGKVKKYLNRSLKAGKENEERLQGLLDSQCGPDGAISAAAAQVTKFAQLQSEKREEIKGPLNRVKDEIGRASQIDFWKVFEGLSNLVQPPSFKLAVDVVMEGAKIGKIAWDAANKVHDATGASFDKADIIEQLATCSDTLKSLEETVTMNNDGKINLQDPGGLKIIASVDKIKSLVKQFKDALLTATKDLDKILDDYVKLVLQRNSAVLSFNGAIQVAAEAVSQLAAYRKQNPQLAEQLLELDPNLPSIFFWMTRLRDTLRMDIMQQLNYQGRAICFWGPRGPIPFTEAGPLSGHAQLLGNQQTLEREFQACVERFASSTWSSWPSKRGDPGLRYELSAAELTTLLQNPKKDSKGRRVYETTVAFPPTRRTETFAGMANIRLNQVRVWLPGARRKPETGGHRQILQVSISHLGHETLWDPNANKYDFNHGPVDLQFSYDTSQVDAIDDCLPSLVFGRQAIENDYVSGDVSTHTVAPIGPLGEWTIGIREGDNDGLDLSRVTGVWMEFCGRNMPFHKPEGPKKVKS</sequence>
<name>A0AAN6UXG7_9PEZI</name>
<evidence type="ECO:0000313" key="3">
    <source>
        <dbReference type="Proteomes" id="UP001302676"/>
    </source>
</evidence>
<gene>
    <name evidence="2" type="ORF">C8A04DRAFT_31739</name>
</gene>
<dbReference type="Proteomes" id="UP001302676">
    <property type="component" value="Unassembled WGS sequence"/>
</dbReference>
<dbReference type="GeneID" id="87818474"/>
<protein>
    <recommendedName>
        <fullName evidence="4">Serine protein kinase</fullName>
    </recommendedName>
</protein>